<dbReference type="RefSeq" id="YP_001949919.1">
    <property type="nucleotide sequence ID" value="NC_010811.2"/>
</dbReference>
<sequence>MNYKLFLDDERHPAEDGWVVARSSKEAIEIVTQRGMPQELALDHDLGFKVWGISGFGQSTEYDTSRTFVRWLIDELDAGRLKLPADFKYSVHSQNPVGSRWLLLTMADIVFQFQPV</sequence>
<reference evidence="2 3" key="1">
    <citation type="journal article" date="2010" name="Virology">
        <title>A jumbo phage infecting the phytopathogen Ralstonia solanacearum defines a new lineage of the Myoviridae family.</title>
        <authorList>
            <person name="Yamada T."/>
            <person name="Satoh S."/>
            <person name="Ishikawa H."/>
            <person name="Fujiwara A."/>
            <person name="Kawasaki T."/>
            <person name="Fujie M."/>
            <person name="Ogata H."/>
        </authorList>
    </citation>
    <scope>NUCLEOTIDE SEQUENCE [LARGE SCALE GENOMIC DNA]</scope>
</reference>
<accession>B2ZXQ8</accession>
<proteinExistence type="predicted"/>
<dbReference type="Proteomes" id="UP000001034">
    <property type="component" value="Segment"/>
</dbReference>
<evidence type="ECO:0000259" key="1">
    <source>
        <dbReference type="Pfam" id="PF20274"/>
    </source>
</evidence>
<feature type="domain" description="Cyclic-phosphate processing Receiver" evidence="1">
    <location>
        <begin position="3"/>
        <end position="103"/>
    </location>
</feature>
<organism evidence="2 3">
    <name type="scientific">Ralstonia phage phiRSL1</name>
    <dbReference type="NCBI Taxonomy" id="1980924"/>
    <lineage>
        <taxon>Viruses</taxon>
        <taxon>Duplodnaviria</taxon>
        <taxon>Heunggongvirae</taxon>
        <taxon>Uroviricota</taxon>
        <taxon>Caudoviricetes</taxon>
        <taxon>Mieseafarmvirus</taxon>
        <taxon>Mieseafarmvirus RSL1</taxon>
    </lineage>
</organism>
<dbReference type="OrthoDB" id="18552at10239"/>
<keyword evidence="3" id="KW-1185">Reference proteome</keyword>
<evidence type="ECO:0000313" key="2">
    <source>
        <dbReference type="EMBL" id="BAG41489.1"/>
    </source>
</evidence>
<evidence type="ECO:0000313" key="3">
    <source>
        <dbReference type="Proteomes" id="UP000001034"/>
    </source>
</evidence>
<protein>
    <recommendedName>
        <fullName evidence="1">Cyclic-phosphate processing Receiver domain-containing protein</fullName>
    </recommendedName>
</protein>
<name>B2ZXQ8_9CAUD</name>
<dbReference type="KEGG" id="vg:6369858"/>
<dbReference type="EMBL" id="AB366653">
    <property type="protein sequence ID" value="BAG41489.1"/>
    <property type="molecule type" value="Genomic_DNA"/>
</dbReference>
<dbReference type="InterPro" id="IPR046909">
    <property type="entry name" value="cREC_REC"/>
</dbReference>
<dbReference type="Pfam" id="PF20274">
    <property type="entry name" value="cREC_REC"/>
    <property type="match status" value="1"/>
</dbReference>
<dbReference type="GeneID" id="6369858"/>